<dbReference type="PRINTS" id="PR00120">
    <property type="entry name" value="HATPASE"/>
</dbReference>
<dbReference type="CDD" id="cd11378">
    <property type="entry name" value="DUF296"/>
    <property type="match status" value="1"/>
</dbReference>
<accession>A0ABQ8BZF9</accession>
<name>A0ABQ8BZF9_BRANA</name>
<comment type="caution">
    <text evidence="11">The sequence shown here is derived from an EMBL/GenBank/DDBJ whole genome shotgun (WGS) entry which is preliminary data.</text>
</comment>
<feature type="transmembrane region" description="Helical" evidence="9">
    <location>
        <begin position="542"/>
        <end position="561"/>
    </location>
</feature>
<keyword evidence="5 7" id="KW-0804">Transcription</keyword>
<protein>
    <recommendedName>
        <fullName evidence="7">AT-hook motif nuclear-localized protein</fullName>
    </recommendedName>
</protein>
<dbReference type="InterPro" id="IPR001757">
    <property type="entry name" value="P_typ_ATPase"/>
</dbReference>
<evidence type="ECO:0000256" key="2">
    <source>
        <dbReference type="ARBA" id="ARBA00004123"/>
    </source>
</evidence>
<evidence type="ECO:0000313" key="12">
    <source>
        <dbReference type="Proteomes" id="UP000824890"/>
    </source>
</evidence>
<dbReference type="InterPro" id="IPR039605">
    <property type="entry name" value="AHL"/>
</dbReference>
<keyword evidence="12" id="KW-1185">Reference proteome</keyword>
<feature type="transmembrane region" description="Helical" evidence="9">
    <location>
        <begin position="599"/>
        <end position="616"/>
    </location>
</feature>
<sequence>MDSRDIPQQFQPPLFHYPNFNTSAMMGPNSTSQSINHRLTFGSLTPRGTLQQQEEQLDQKTLESLGYVDEVSPSSQPMRSGIDQSQQQVKRKRGRPRKYAPDGTIALGLAPTSPLLGDGDSGRVNTNSAKRARGRPPGSIKKQYDALGTSGGMFTHVIEVQEGEEIVSKVAALSTQGPRTVIVLSAAGAVSRVILHNASGIQNYKGQFEIVTLSGSFSNYEVNGSIERTGSLTVALAGPNAQILGGLVGRLVAVTPVQIIVGSFVDEAKKLKQSTGNNAQGQNPEPVSAPANMLNFGSNSQGPSSESSDENESGSPSVQHHDNNNNGIYGNSMAQQQQLRQMQMYNLWPSSAQAVAMKPNGKSPVSFANEEKVMFFKDVSQDPYVRIGFPQAVAMKPNGKSPVSFANEEKVMFFKDVSQDPYETQLQLPLKRKYVVDSETLKVCLMCCSMDSECFNLAREGPQGNNNHVTTEVSTIMTISKDRVKPSPTPDSWKLNEIFATGIVLGGYQDVMSVIFFWVIHKTDFCSDKFGVRSIRDNNNELMSAVYLQVSIISQALIFVTRSRSWSFVERPGALLMIAFIATLIAVYANWIFAKVKGIGWGWAAVIWVYSILTYIPQDILKFAIRYILSGKAWVSMFDKRTALTTMSDYGAGERQAEWAREQRTHHGLQTRQEVNVFPENGGYRELSQIKWAEIARLREIHTFKGHVESVAKLKGLDIDTSGHHYTLFAFAFEETRLLR</sequence>
<evidence type="ECO:0000259" key="10">
    <source>
        <dbReference type="PROSITE" id="PS51742"/>
    </source>
</evidence>
<keyword evidence="3 7" id="KW-0805">Transcription regulation</keyword>
<dbReference type="Pfam" id="PF03479">
    <property type="entry name" value="PCC"/>
    <property type="match status" value="1"/>
</dbReference>
<dbReference type="PANTHER" id="PTHR31500">
    <property type="entry name" value="AT-HOOK MOTIF NUCLEAR-LOCALIZED PROTEIN 9"/>
    <property type="match status" value="1"/>
</dbReference>
<evidence type="ECO:0000256" key="9">
    <source>
        <dbReference type="SAM" id="Phobius"/>
    </source>
</evidence>
<evidence type="ECO:0000256" key="5">
    <source>
        <dbReference type="ARBA" id="ARBA00023163"/>
    </source>
</evidence>
<organism evidence="11 12">
    <name type="scientific">Brassica napus</name>
    <name type="common">Rape</name>
    <dbReference type="NCBI Taxonomy" id="3708"/>
    <lineage>
        <taxon>Eukaryota</taxon>
        <taxon>Viridiplantae</taxon>
        <taxon>Streptophyta</taxon>
        <taxon>Embryophyta</taxon>
        <taxon>Tracheophyta</taxon>
        <taxon>Spermatophyta</taxon>
        <taxon>Magnoliopsida</taxon>
        <taxon>eudicotyledons</taxon>
        <taxon>Gunneridae</taxon>
        <taxon>Pentapetalae</taxon>
        <taxon>rosids</taxon>
        <taxon>malvids</taxon>
        <taxon>Brassicales</taxon>
        <taxon>Brassicaceae</taxon>
        <taxon>Brassiceae</taxon>
        <taxon>Brassica</taxon>
    </lineage>
</organism>
<evidence type="ECO:0000313" key="11">
    <source>
        <dbReference type="EMBL" id="KAH0910181.1"/>
    </source>
</evidence>
<dbReference type="PROSITE" id="PS51742">
    <property type="entry name" value="PPC"/>
    <property type="match status" value="1"/>
</dbReference>
<dbReference type="Gene3D" id="3.30.1330.80">
    <property type="entry name" value="Hypothetical protein, similar to alpha- acetolactate decarboxylase, domain 2"/>
    <property type="match status" value="1"/>
</dbReference>
<dbReference type="SUPFAM" id="SSF81665">
    <property type="entry name" value="Calcium ATPase, transmembrane domain M"/>
    <property type="match status" value="1"/>
</dbReference>
<evidence type="ECO:0000256" key="3">
    <source>
        <dbReference type="ARBA" id="ARBA00023015"/>
    </source>
</evidence>
<evidence type="ECO:0000256" key="6">
    <source>
        <dbReference type="ARBA" id="ARBA00023242"/>
    </source>
</evidence>
<dbReference type="InterPro" id="IPR005175">
    <property type="entry name" value="PPC_dom"/>
</dbReference>
<keyword evidence="9" id="KW-0472">Membrane</keyword>
<keyword evidence="9" id="KW-0812">Transmembrane</keyword>
<comment type="function">
    <text evidence="1 7">Transcription factor that specifically binds AT-rich DNA sequences related to the nuclear matrix attachment regions (MARs).</text>
</comment>
<feature type="transmembrane region" description="Helical" evidence="9">
    <location>
        <begin position="573"/>
        <end position="593"/>
    </location>
</feature>
<feature type="compositionally biased region" description="Polar residues" evidence="8">
    <location>
        <begin position="72"/>
        <end position="88"/>
    </location>
</feature>
<dbReference type="InterPro" id="IPR023298">
    <property type="entry name" value="ATPase_P-typ_TM_dom_sf"/>
</dbReference>
<dbReference type="EMBL" id="JAGKQM010000009">
    <property type="protein sequence ID" value="KAH0910181.1"/>
    <property type="molecule type" value="Genomic_DNA"/>
</dbReference>
<feature type="region of interest" description="Disordered" evidence="8">
    <location>
        <begin position="70"/>
        <end position="140"/>
    </location>
</feature>
<keyword evidence="6 7" id="KW-0539">Nucleus</keyword>
<comment type="subcellular location">
    <subcellularLocation>
        <location evidence="2 7">Nucleus</location>
    </subcellularLocation>
</comment>
<feature type="domain" description="PPC" evidence="10">
    <location>
        <begin position="150"/>
        <end position="285"/>
    </location>
</feature>
<dbReference type="Proteomes" id="UP000824890">
    <property type="component" value="Unassembled WGS sequence"/>
</dbReference>
<evidence type="ECO:0000256" key="4">
    <source>
        <dbReference type="ARBA" id="ARBA00023125"/>
    </source>
</evidence>
<evidence type="ECO:0000256" key="1">
    <source>
        <dbReference type="ARBA" id="ARBA00003687"/>
    </source>
</evidence>
<dbReference type="InterPro" id="IPR017956">
    <property type="entry name" value="AT_hook_DNA-bd_motif"/>
</dbReference>
<keyword evidence="9" id="KW-1133">Transmembrane helix</keyword>
<evidence type="ECO:0000256" key="8">
    <source>
        <dbReference type="SAM" id="MobiDB-lite"/>
    </source>
</evidence>
<feature type="region of interest" description="Disordered" evidence="8">
    <location>
        <begin position="273"/>
        <end position="330"/>
    </location>
</feature>
<dbReference type="SUPFAM" id="SSF117856">
    <property type="entry name" value="AF0104/ALDC/Ptd012-like"/>
    <property type="match status" value="1"/>
</dbReference>
<feature type="compositionally biased region" description="Polar residues" evidence="8">
    <location>
        <begin position="273"/>
        <end position="285"/>
    </location>
</feature>
<reference evidence="11 12" key="1">
    <citation type="submission" date="2021-05" db="EMBL/GenBank/DDBJ databases">
        <title>Genome Assembly of Synthetic Allotetraploid Brassica napus Reveals Homoeologous Exchanges between Subgenomes.</title>
        <authorList>
            <person name="Davis J.T."/>
        </authorList>
    </citation>
    <scope>NUCLEOTIDE SEQUENCE [LARGE SCALE GENOMIC DNA]</scope>
    <source>
        <strain evidence="12">cv. Da-Ae</strain>
        <tissue evidence="11">Seedling</tissue>
    </source>
</reference>
<keyword evidence="4 7" id="KW-0238">DNA-binding</keyword>
<dbReference type="SMART" id="SM00384">
    <property type="entry name" value="AT_hook"/>
    <property type="match status" value="2"/>
</dbReference>
<comment type="domain">
    <text evidence="7">The PPC domain mediates interactions between AHL proteins.</text>
</comment>
<proteinExistence type="predicted"/>
<dbReference type="Gene3D" id="6.10.140.890">
    <property type="match status" value="1"/>
</dbReference>
<dbReference type="PANTHER" id="PTHR31500:SF51">
    <property type="entry name" value="AT-HOOK MOTIF NUCLEAR-LOCALIZED PROTEIN 8"/>
    <property type="match status" value="1"/>
</dbReference>
<evidence type="ECO:0000256" key="7">
    <source>
        <dbReference type="RuleBase" id="RU367031"/>
    </source>
</evidence>
<gene>
    <name evidence="11" type="ORF">HID58_033502</name>
</gene>
<dbReference type="Gene3D" id="1.20.1110.10">
    <property type="entry name" value="Calcium-transporting ATPase, transmembrane domain"/>
    <property type="match status" value="1"/>
</dbReference>
<feature type="compositionally biased region" description="Basic residues" evidence="8">
    <location>
        <begin position="89"/>
        <end position="98"/>
    </location>
</feature>